<proteinExistence type="predicted"/>
<dbReference type="InterPro" id="IPR007459">
    <property type="entry name" value="DNA_pol3_chi"/>
</dbReference>
<dbReference type="EC" id="2.7.7.7" evidence="1"/>
<reference evidence="1 2" key="1">
    <citation type="submission" date="2024-01" db="EMBL/GenBank/DDBJ databases">
        <title>Multi-omics insights into the function and evolution of sodium benzoate biodegradation pathways in Benzoatithermus flavus gen. nov., sp. nov. from hot spring.</title>
        <authorList>
            <person name="Hu C.-J."/>
            <person name="Li W.-J."/>
        </authorList>
    </citation>
    <scope>NUCLEOTIDE SEQUENCE [LARGE SCALE GENOMIC DNA]</scope>
    <source>
        <strain evidence="1 2">SYSU G07066</strain>
    </source>
</reference>
<evidence type="ECO:0000313" key="2">
    <source>
        <dbReference type="Proteomes" id="UP001375743"/>
    </source>
</evidence>
<organism evidence="1 2">
    <name type="scientific">Benzoatithermus flavus</name>
    <dbReference type="NCBI Taxonomy" id="3108223"/>
    <lineage>
        <taxon>Bacteria</taxon>
        <taxon>Pseudomonadati</taxon>
        <taxon>Pseudomonadota</taxon>
        <taxon>Alphaproteobacteria</taxon>
        <taxon>Geminicoccales</taxon>
        <taxon>Geminicoccaceae</taxon>
        <taxon>Benzoatithermus</taxon>
    </lineage>
</organism>
<keyword evidence="1" id="KW-0548">Nucleotidyltransferase</keyword>
<sequence>MTEVGFYHLTRSTLEEALPRLLEKAYAAGLRAVVRVGDPERVELLNRALWTYAKESFLPHGTRADGWPERQPIYLSAEIDNPNGASLLVLVEDAPAPDLAGFARCLLLFDGNDPAAVGRARTRWREALAQGHKCVYWQQTARGGWTKAAEKDGAPPD</sequence>
<dbReference type="SUPFAM" id="SSF102400">
    <property type="entry name" value="DNA polymerase III chi subunit"/>
    <property type="match status" value="1"/>
</dbReference>
<evidence type="ECO:0000313" key="1">
    <source>
        <dbReference type="EMBL" id="MEK0082447.1"/>
    </source>
</evidence>
<dbReference type="PANTHER" id="PTHR38767">
    <property type="entry name" value="DNA POLYMERASE III SUBUNIT CHI"/>
    <property type="match status" value="1"/>
</dbReference>
<dbReference type="Gene3D" id="3.40.50.10110">
    <property type="entry name" value="DNA polymerase III subunit chi"/>
    <property type="match status" value="1"/>
</dbReference>
<dbReference type="GO" id="GO:0003887">
    <property type="term" value="F:DNA-directed DNA polymerase activity"/>
    <property type="evidence" value="ECO:0007669"/>
    <property type="project" value="UniProtKB-EC"/>
</dbReference>
<dbReference type="Proteomes" id="UP001375743">
    <property type="component" value="Unassembled WGS sequence"/>
</dbReference>
<accession>A0ABU8XMN3</accession>
<protein>
    <submittedName>
        <fullName evidence="1">DNA polymerase III subunit chi</fullName>
        <ecNumber evidence="1">2.7.7.7</ecNumber>
    </submittedName>
</protein>
<dbReference type="PANTHER" id="PTHR38767:SF1">
    <property type="entry name" value="DNA POLYMERASE III SUBUNIT CHI"/>
    <property type="match status" value="1"/>
</dbReference>
<keyword evidence="2" id="KW-1185">Reference proteome</keyword>
<dbReference type="Pfam" id="PF04364">
    <property type="entry name" value="DNA_pol3_chi"/>
    <property type="match status" value="1"/>
</dbReference>
<keyword evidence="1" id="KW-0808">Transferase</keyword>
<gene>
    <name evidence="1" type="ORF">U1T56_04745</name>
</gene>
<dbReference type="NCBIfam" id="NF004347">
    <property type="entry name" value="PRK05728.1-4"/>
    <property type="match status" value="1"/>
</dbReference>
<comment type="caution">
    <text evidence="1">The sequence shown here is derived from an EMBL/GenBank/DDBJ whole genome shotgun (WGS) entry which is preliminary data.</text>
</comment>
<dbReference type="InterPro" id="IPR036768">
    <property type="entry name" value="PolIII_chi_sf"/>
</dbReference>
<dbReference type="RefSeq" id="WP_418158295.1">
    <property type="nucleotide sequence ID" value="NZ_JBBLZC010000003.1"/>
</dbReference>
<dbReference type="EMBL" id="JBBLZC010000003">
    <property type="protein sequence ID" value="MEK0082447.1"/>
    <property type="molecule type" value="Genomic_DNA"/>
</dbReference>
<name>A0ABU8XMN3_9PROT</name>